<organism evidence="1 2">
    <name type="scientific">Acrasis kona</name>
    <dbReference type="NCBI Taxonomy" id="1008807"/>
    <lineage>
        <taxon>Eukaryota</taxon>
        <taxon>Discoba</taxon>
        <taxon>Heterolobosea</taxon>
        <taxon>Tetramitia</taxon>
        <taxon>Eutetramitia</taxon>
        <taxon>Acrasidae</taxon>
        <taxon>Acrasis</taxon>
    </lineage>
</organism>
<evidence type="ECO:0000313" key="2">
    <source>
        <dbReference type="Proteomes" id="UP001431209"/>
    </source>
</evidence>
<evidence type="ECO:0000313" key="1">
    <source>
        <dbReference type="EMBL" id="KAL0480631.1"/>
    </source>
</evidence>
<protein>
    <submittedName>
        <fullName evidence="1">Uncharacterized protein</fullName>
    </submittedName>
</protein>
<dbReference type="InterPro" id="IPR008999">
    <property type="entry name" value="Actin-crosslinking"/>
</dbReference>
<dbReference type="GO" id="GO:0007163">
    <property type="term" value="P:establishment or maintenance of cell polarity"/>
    <property type="evidence" value="ECO:0007669"/>
    <property type="project" value="TreeGrafter"/>
</dbReference>
<name>A0AAW2YUK4_9EUKA</name>
<dbReference type="PANTHER" id="PTHR10551:SF9">
    <property type="entry name" value="FASCIN-2"/>
    <property type="match status" value="1"/>
</dbReference>
<dbReference type="AlphaFoldDB" id="A0AAW2YUK4"/>
<gene>
    <name evidence="1" type="ORF">AKO1_006899</name>
</gene>
<dbReference type="GO" id="GO:0016477">
    <property type="term" value="P:cell migration"/>
    <property type="evidence" value="ECO:0007669"/>
    <property type="project" value="TreeGrafter"/>
</dbReference>
<dbReference type="GO" id="GO:0015629">
    <property type="term" value="C:actin cytoskeleton"/>
    <property type="evidence" value="ECO:0007669"/>
    <property type="project" value="TreeGrafter"/>
</dbReference>
<dbReference type="SUPFAM" id="SSF50405">
    <property type="entry name" value="Actin-crosslinking proteins"/>
    <property type="match status" value="1"/>
</dbReference>
<dbReference type="GO" id="GO:0051017">
    <property type="term" value="P:actin filament bundle assembly"/>
    <property type="evidence" value="ECO:0007669"/>
    <property type="project" value="TreeGrafter"/>
</dbReference>
<dbReference type="GO" id="GO:0005737">
    <property type="term" value="C:cytoplasm"/>
    <property type="evidence" value="ECO:0007669"/>
    <property type="project" value="TreeGrafter"/>
</dbReference>
<accession>A0AAW2YUK4</accession>
<dbReference type="Gene3D" id="2.80.10.50">
    <property type="match status" value="2"/>
</dbReference>
<comment type="caution">
    <text evidence="1">The sequence shown here is derived from an EMBL/GenBank/DDBJ whole genome shotgun (WGS) entry which is preliminary data.</text>
</comment>
<keyword evidence="2" id="KW-1185">Reference proteome</keyword>
<sequence>MVYIGFQVGIKAKSGRYICAEPNDNVTINRDKLGQWGTFTIVSAEGKKPGARVKCGDVVQFKSHFGKWLCAEPSGTIIANRQEPSAWETFTIVDGHNNDNYYGPIEGEIMAIRTNHGTYVSDYEGSATATKNMIKEGEQFYFVVVTEPPPEEFSCCVVL</sequence>
<dbReference type="InterPro" id="IPR010431">
    <property type="entry name" value="Fascin"/>
</dbReference>
<dbReference type="CDD" id="cd00257">
    <property type="entry name" value="beta-trefoil_FSCN-like"/>
    <property type="match status" value="1"/>
</dbReference>
<reference evidence="1 2" key="1">
    <citation type="submission" date="2024-03" db="EMBL/GenBank/DDBJ databases">
        <title>The Acrasis kona genome and developmental transcriptomes reveal deep origins of eukaryotic multicellular pathways.</title>
        <authorList>
            <person name="Sheikh S."/>
            <person name="Fu C.-J."/>
            <person name="Brown M.W."/>
            <person name="Baldauf S.L."/>
        </authorList>
    </citation>
    <scope>NUCLEOTIDE SEQUENCE [LARGE SCALE GENOMIC DNA]</scope>
    <source>
        <strain evidence="1 2">ATCC MYA-3509</strain>
    </source>
</reference>
<dbReference type="EMBL" id="JAOPGA020000678">
    <property type="protein sequence ID" value="KAL0480631.1"/>
    <property type="molecule type" value="Genomic_DNA"/>
</dbReference>
<proteinExistence type="predicted"/>
<dbReference type="Proteomes" id="UP001431209">
    <property type="component" value="Unassembled WGS sequence"/>
</dbReference>
<dbReference type="PANTHER" id="PTHR10551">
    <property type="entry name" value="FASCIN"/>
    <property type="match status" value="1"/>
</dbReference>
<dbReference type="GO" id="GO:0051015">
    <property type="term" value="F:actin filament binding"/>
    <property type="evidence" value="ECO:0007669"/>
    <property type="project" value="InterPro"/>
</dbReference>